<feature type="domain" description="Rhodanese" evidence="1">
    <location>
        <begin position="56"/>
        <end position="162"/>
    </location>
</feature>
<dbReference type="Pfam" id="PF00581">
    <property type="entry name" value="Rhodanese"/>
    <property type="match status" value="1"/>
</dbReference>
<organism evidence="2">
    <name type="scientific">Phaffia rhodozyma</name>
    <name type="common">Yeast</name>
    <name type="synonym">Xanthophyllomyces dendrorhous</name>
    <dbReference type="NCBI Taxonomy" id="264483"/>
    <lineage>
        <taxon>Eukaryota</taxon>
        <taxon>Fungi</taxon>
        <taxon>Dikarya</taxon>
        <taxon>Basidiomycota</taxon>
        <taxon>Agaricomycotina</taxon>
        <taxon>Tremellomycetes</taxon>
        <taxon>Cystofilobasidiales</taxon>
        <taxon>Mrakiaceae</taxon>
        <taxon>Phaffia</taxon>
    </lineage>
</organism>
<dbReference type="SMART" id="SM00450">
    <property type="entry name" value="RHOD"/>
    <property type="match status" value="1"/>
</dbReference>
<dbReference type="SUPFAM" id="SSF52821">
    <property type="entry name" value="Rhodanese/Cell cycle control phosphatase"/>
    <property type="match status" value="1"/>
</dbReference>
<dbReference type="GO" id="GO:0005739">
    <property type="term" value="C:mitochondrion"/>
    <property type="evidence" value="ECO:0007669"/>
    <property type="project" value="TreeGrafter"/>
</dbReference>
<dbReference type="AlphaFoldDB" id="A0A0F7SRG3"/>
<dbReference type="Gene3D" id="3.40.250.10">
    <property type="entry name" value="Rhodanese-like domain"/>
    <property type="match status" value="1"/>
</dbReference>
<dbReference type="PANTHER" id="PTHR44086">
    <property type="entry name" value="THIOSULFATE SULFURTRANSFERASE RDL2, MITOCHONDRIAL-RELATED"/>
    <property type="match status" value="1"/>
</dbReference>
<protein>
    <submittedName>
        <fullName evidence="2">Rhodanese-related sulfurtransferase</fullName>
    </submittedName>
</protein>
<dbReference type="EMBL" id="LN483157">
    <property type="protein sequence ID" value="CED84011.1"/>
    <property type="molecule type" value="Genomic_DNA"/>
</dbReference>
<accession>A0A0F7SRG3</accession>
<proteinExistence type="predicted"/>
<dbReference type="PROSITE" id="PS50206">
    <property type="entry name" value="RHODANESE_3"/>
    <property type="match status" value="1"/>
</dbReference>
<dbReference type="GO" id="GO:0004792">
    <property type="term" value="F:thiosulfate-cyanide sulfurtransferase activity"/>
    <property type="evidence" value="ECO:0007669"/>
    <property type="project" value="TreeGrafter"/>
</dbReference>
<evidence type="ECO:0000313" key="2">
    <source>
        <dbReference type="EMBL" id="CED84011.1"/>
    </source>
</evidence>
<dbReference type="InterPro" id="IPR036873">
    <property type="entry name" value="Rhodanese-like_dom_sf"/>
</dbReference>
<dbReference type="PANTHER" id="PTHR44086:SF10">
    <property type="entry name" value="THIOSULFATE SULFURTRANSFERASE_RHODANESE-LIKE DOMAIN-CONTAINING PROTEIN 3"/>
    <property type="match status" value="1"/>
</dbReference>
<name>A0A0F7SRG3_PHARH</name>
<sequence length="171" mass="19281">MSTPAIAASHQHVIPAVIAPINSARRLYSIEVPRGRHDWADKGPVEFEEVRELSKNPGEVLLLDVRERDEIKQGNIPSSLPLPLSELKDALAMEPDVFQSKYAYKKPEPDQPIVVYCRSGRRSQSALETLQATPIAGHAFTNVRNYTGSWLDWTAKYQPTKNEQDDEEDGW</sequence>
<reference evidence="2" key="1">
    <citation type="submission" date="2014-08" db="EMBL/GenBank/DDBJ databases">
        <authorList>
            <person name="Sharma Rahul"/>
            <person name="Thines Marco"/>
        </authorList>
    </citation>
    <scope>NUCLEOTIDE SEQUENCE</scope>
</reference>
<keyword evidence="2" id="KW-0808">Transferase</keyword>
<evidence type="ECO:0000259" key="1">
    <source>
        <dbReference type="PROSITE" id="PS50206"/>
    </source>
</evidence>
<dbReference type="InterPro" id="IPR001763">
    <property type="entry name" value="Rhodanese-like_dom"/>
</dbReference>